<feature type="transmembrane region" description="Helical" evidence="6">
    <location>
        <begin position="757"/>
        <end position="780"/>
    </location>
</feature>
<keyword evidence="5 6" id="KW-0472">Membrane</keyword>
<dbReference type="InterPro" id="IPR047699">
    <property type="entry name" value="Permease_put_prefix"/>
</dbReference>
<feature type="transmembrane region" description="Helical" evidence="6">
    <location>
        <begin position="411"/>
        <end position="441"/>
    </location>
</feature>
<evidence type="ECO:0000313" key="10">
    <source>
        <dbReference type="Proteomes" id="UP000184212"/>
    </source>
</evidence>
<evidence type="ECO:0000259" key="7">
    <source>
        <dbReference type="Pfam" id="PF02687"/>
    </source>
</evidence>
<evidence type="ECO:0000256" key="6">
    <source>
        <dbReference type="SAM" id="Phobius"/>
    </source>
</evidence>
<keyword evidence="10" id="KW-1185">Reference proteome</keyword>
<dbReference type="PANTHER" id="PTHR30572">
    <property type="entry name" value="MEMBRANE COMPONENT OF TRANSPORTER-RELATED"/>
    <property type="match status" value="1"/>
</dbReference>
<evidence type="ECO:0000256" key="3">
    <source>
        <dbReference type="ARBA" id="ARBA00022692"/>
    </source>
</evidence>
<keyword evidence="3 6" id="KW-0812">Transmembrane</keyword>
<feature type="transmembrane region" description="Helical" evidence="6">
    <location>
        <begin position="843"/>
        <end position="863"/>
    </location>
</feature>
<feature type="domain" description="ABC3 transporter permease C-terminal" evidence="7">
    <location>
        <begin position="760"/>
        <end position="873"/>
    </location>
</feature>
<feature type="transmembrane region" description="Helical" evidence="6">
    <location>
        <begin position="461"/>
        <end position="485"/>
    </location>
</feature>
<evidence type="ECO:0000313" key="9">
    <source>
        <dbReference type="EMBL" id="SHH54301.1"/>
    </source>
</evidence>
<organism evidence="9 10">
    <name type="scientific">Chryseolinea serpens</name>
    <dbReference type="NCBI Taxonomy" id="947013"/>
    <lineage>
        <taxon>Bacteria</taxon>
        <taxon>Pseudomonadati</taxon>
        <taxon>Bacteroidota</taxon>
        <taxon>Cytophagia</taxon>
        <taxon>Cytophagales</taxon>
        <taxon>Fulvivirgaceae</taxon>
        <taxon>Chryseolinea</taxon>
    </lineage>
</organism>
<feature type="transmembrane region" description="Helical" evidence="6">
    <location>
        <begin position="506"/>
        <end position="529"/>
    </location>
</feature>
<proteinExistence type="predicted"/>
<evidence type="ECO:0000256" key="4">
    <source>
        <dbReference type="ARBA" id="ARBA00022989"/>
    </source>
</evidence>
<dbReference type="GO" id="GO:0022857">
    <property type="term" value="F:transmembrane transporter activity"/>
    <property type="evidence" value="ECO:0007669"/>
    <property type="project" value="TreeGrafter"/>
</dbReference>
<reference evidence="9 10" key="1">
    <citation type="submission" date="2016-11" db="EMBL/GenBank/DDBJ databases">
        <authorList>
            <person name="Jaros S."/>
            <person name="Januszkiewicz K."/>
            <person name="Wedrychowicz H."/>
        </authorList>
    </citation>
    <scope>NUCLEOTIDE SEQUENCE [LARGE SCALE GENOMIC DNA]</scope>
    <source>
        <strain evidence="9 10">DSM 24574</strain>
    </source>
</reference>
<dbReference type="NCBIfam" id="NF038404">
    <property type="entry name" value="perm_prefix_2"/>
    <property type="match status" value="1"/>
</dbReference>
<evidence type="ECO:0000256" key="1">
    <source>
        <dbReference type="ARBA" id="ARBA00004651"/>
    </source>
</evidence>
<dbReference type="InterPro" id="IPR050250">
    <property type="entry name" value="Macrolide_Exporter_MacB"/>
</dbReference>
<evidence type="ECO:0000256" key="2">
    <source>
        <dbReference type="ARBA" id="ARBA00022475"/>
    </source>
</evidence>
<feature type="domain" description="MacB-like periplasmic core" evidence="8">
    <location>
        <begin position="98"/>
        <end position="319"/>
    </location>
</feature>
<dbReference type="PANTHER" id="PTHR30572:SF18">
    <property type="entry name" value="ABC-TYPE MACROLIDE FAMILY EXPORT SYSTEM PERMEASE COMPONENT 2"/>
    <property type="match status" value="1"/>
</dbReference>
<evidence type="ECO:0000256" key="5">
    <source>
        <dbReference type="ARBA" id="ARBA00023136"/>
    </source>
</evidence>
<gene>
    <name evidence="9" type="ORF">SAMN04488109_4277</name>
</gene>
<dbReference type="Pfam" id="PF02687">
    <property type="entry name" value="FtsX"/>
    <property type="match status" value="2"/>
</dbReference>
<feature type="domain" description="MacB-like periplasmic core" evidence="8">
    <location>
        <begin position="560"/>
        <end position="683"/>
    </location>
</feature>
<feature type="transmembrane region" description="Helical" evidence="6">
    <location>
        <begin position="364"/>
        <end position="385"/>
    </location>
</feature>
<protein>
    <submittedName>
        <fullName evidence="9">Putative ABC transport system permease protein</fullName>
    </submittedName>
</protein>
<feature type="domain" description="ABC3 transporter permease C-terminal" evidence="7">
    <location>
        <begin position="373"/>
        <end position="488"/>
    </location>
</feature>
<sequence>MKEKDPTTSAWLFRLLSWFCPEHLLEEIEGDLIHQFDKDAKRFGMTKAKWRLAWSILRFFRPGILLRNRFSVDSNPYYMLRYHLKFATRAFLKDKFFSTLNILGLALGIAVGVILLLILQSDLSYDKHYALHERIYRVGCHQQQTGLDIRWARSAMDLGMVLKTEMPEIEEVVRINRDGPRILVKHEGREGLKAFYEEGIIDADTTYFNVFDHPFIYGNPKTCLQTANAVVVTETIAHKYFGSEDPLGQSLVIGSDVWIVTGVIRDLPENTHLKFDLLMSNRSFVEGEKIASENFWNPGSYLYIVVPKGYEPQTFQAKFPALFDKYFKAFSVEVDGRYSPILEPLADIHFHSDLDQDEPQGNIAYLYGFGATGILIMIMACINYMNLSTAKSTRRATELAIKKLVGSNKQALAISILVESVFLSLISLLLALVVVYGLLNFTSFDRLIGKNLFFDPFQNPGLMVASLAVALCIGLLSGLYPAIFLSTSPLLTALKGKFKTSPSNRLFRKVLITTQFSISILVIVCTWFMGDQIEFISNKALGFNKDNILVLPIPDSAVERNIPALKNALLQNPHIAGVTTGGTVVGANVGGAMNFWAETSSGMKQSGYTVIFVGDDYVKTMGLKILEGHDFRAGPVADDETPYIVNETAAKRLGWGAHAVGKAMKFFHGDIPGHVVGVVEDFNFKSLRHAVEPLLIIRTNSESGYLHIKLNGDELSQTISDIEAKWAQHAPGHPFNFFFLDQRFNEQYNDDLRQHKLLSILSGISLFISLLGLIGLSAFAATQRVKEIGIRKVLGANIPDILFLLSKDILLLVVFSAVLVIPVSWWVMTQWMENFVYKTQLDYSLYIAVTVMALILVFLTIGLQSFKSARANPVDSLKYE</sequence>
<dbReference type="InterPro" id="IPR003838">
    <property type="entry name" value="ABC3_permease_C"/>
</dbReference>
<comment type="subcellular location">
    <subcellularLocation>
        <location evidence="1">Cell membrane</location>
        <topology evidence="1">Multi-pass membrane protein</topology>
    </subcellularLocation>
</comment>
<feature type="transmembrane region" description="Helical" evidence="6">
    <location>
        <begin position="96"/>
        <end position="119"/>
    </location>
</feature>
<keyword evidence="2" id="KW-1003">Cell membrane</keyword>
<dbReference type="Proteomes" id="UP000184212">
    <property type="component" value="Unassembled WGS sequence"/>
</dbReference>
<dbReference type="STRING" id="947013.SAMN04488109_4277"/>
<dbReference type="OrthoDB" id="9770036at2"/>
<feature type="transmembrane region" description="Helical" evidence="6">
    <location>
        <begin position="801"/>
        <end position="823"/>
    </location>
</feature>
<dbReference type="EMBL" id="FQWQ01000003">
    <property type="protein sequence ID" value="SHH54301.1"/>
    <property type="molecule type" value="Genomic_DNA"/>
</dbReference>
<accession>A0A1M5TUE8</accession>
<dbReference type="InterPro" id="IPR025857">
    <property type="entry name" value="MacB_PCD"/>
</dbReference>
<dbReference type="GO" id="GO:0005886">
    <property type="term" value="C:plasma membrane"/>
    <property type="evidence" value="ECO:0007669"/>
    <property type="project" value="UniProtKB-SubCell"/>
</dbReference>
<dbReference type="RefSeq" id="WP_073138031.1">
    <property type="nucleotide sequence ID" value="NZ_FQWQ01000003.1"/>
</dbReference>
<name>A0A1M5TUE8_9BACT</name>
<evidence type="ECO:0000259" key="8">
    <source>
        <dbReference type="Pfam" id="PF12704"/>
    </source>
</evidence>
<keyword evidence="4 6" id="KW-1133">Transmembrane helix</keyword>
<dbReference type="AlphaFoldDB" id="A0A1M5TUE8"/>
<dbReference type="Pfam" id="PF12704">
    <property type="entry name" value="MacB_PCD"/>
    <property type="match status" value="2"/>
</dbReference>